<protein>
    <submittedName>
        <fullName evidence="1">Uncharacterized protein</fullName>
    </submittedName>
</protein>
<name>A0A060N9T1_CLOBO</name>
<dbReference type="HOGENOM" id="CLU_899259_0_0_9"/>
<gene>
    <name evidence="1" type="ORF">CBO05P2_064</name>
</gene>
<dbReference type="Proteomes" id="UP000054164">
    <property type="component" value="Unassembled WGS sequence"/>
</dbReference>
<accession>A0A060N9T1</accession>
<reference evidence="1" key="1">
    <citation type="submission" date="2013-10" db="EMBL/GenBank/DDBJ databases">
        <title>Draft genome sequence of Clostridium botulinum type B strain Osaka05.</title>
        <authorList>
            <person name="Sakaguchi Y."/>
            <person name="Hosomi K."/>
            <person name="Uchiyama J."/>
            <person name="Ogura Y."/>
            <person name="Sakaguchi M."/>
            <person name="Kohda T."/>
            <person name="Mukamoto M."/>
            <person name="Misawa N."/>
            <person name="Matsuzaki S."/>
            <person name="Hayashi T."/>
            <person name="Kozaki S."/>
        </authorList>
    </citation>
    <scope>NUCLEOTIDE SEQUENCE</scope>
    <source>
        <strain evidence="1">Osaka05</strain>
    </source>
</reference>
<evidence type="ECO:0000313" key="1">
    <source>
        <dbReference type="EMBL" id="BAO05089.1"/>
    </source>
</evidence>
<dbReference type="EMBL" id="BA000059">
    <property type="protein sequence ID" value="BAO05089.1"/>
    <property type="molecule type" value="Genomic_DNA"/>
</dbReference>
<dbReference type="AlphaFoldDB" id="A0A060N9T1"/>
<organism evidence="1">
    <name type="scientific">Clostridium botulinum B str. Osaka05</name>
    <dbReference type="NCBI Taxonomy" id="1407017"/>
    <lineage>
        <taxon>Bacteria</taxon>
        <taxon>Bacillati</taxon>
        <taxon>Bacillota</taxon>
        <taxon>Clostridia</taxon>
        <taxon>Eubacteriales</taxon>
        <taxon>Clostridiaceae</taxon>
        <taxon>Clostridium</taxon>
    </lineage>
</organism>
<dbReference type="RefSeq" id="WP_030032232.1">
    <property type="nucleotide sequence ID" value="NZ_BA000059.1"/>
</dbReference>
<proteinExistence type="predicted"/>
<sequence length="313" mass="36115">MAFKQLRETCFYKTGRDGVVLEFIDQLIPNEFTDNSYINSNIFGKYSNIRITIIDKRNKNKGEAVYYNLDPEEVIVIAHLLSDGNITAFKNRVSHYSGLTAPNKLLVKQFVGTFKNIDFKRFDFKIASRNPVPSTNITFQKNIDTGNNNLLVRKIIISYEEAMRSSSKWKITIEEGTGQKNTQKSQGLNIVQNGTYKCSNKSYMMLQENELIIPLLESAKRVFLAEESFYVLMKKAQLEFTKEKGDNNDYTGEKIAQWNPKGEKKGKNYNNSNSVNTNFNQNQLNSYNGSINQQKSNNYNNINNNQNNRFRYL</sequence>